<accession>A0A2S5TGP8</accession>
<dbReference type="InterPro" id="IPR051128">
    <property type="entry name" value="EgtD_Methyltrsf_superfamily"/>
</dbReference>
<comment type="caution">
    <text evidence="5">The sequence shown here is derived from an EMBL/GenBank/DDBJ whole genome shotgun (WGS) entry which is preliminary data.</text>
</comment>
<dbReference type="Gene3D" id="3.40.50.150">
    <property type="entry name" value="Vaccinia Virus protein VP39"/>
    <property type="match status" value="1"/>
</dbReference>
<dbReference type="InterPro" id="IPR035094">
    <property type="entry name" value="EgtD"/>
</dbReference>
<dbReference type="Proteomes" id="UP000238220">
    <property type="component" value="Unassembled WGS sequence"/>
</dbReference>
<protein>
    <submittedName>
        <fullName evidence="5">L-histidine N(Alpha)-methyltransferase</fullName>
    </submittedName>
</protein>
<gene>
    <name evidence="5" type="primary">egtD</name>
    <name evidence="5" type="ORF">C3942_08745</name>
</gene>
<dbReference type="InterPro" id="IPR019257">
    <property type="entry name" value="MeTrfase_dom"/>
</dbReference>
<dbReference type="CDD" id="cd02440">
    <property type="entry name" value="AdoMet_MTases"/>
    <property type="match status" value="1"/>
</dbReference>
<dbReference type="GO" id="GO:0032259">
    <property type="term" value="P:methylation"/>
    <property type="evidence" value="ECO:0007669"/>
    <property type="project" value="UniProtKB-KW"/>
</dbReference>
<feature type="region of interest" description="Disordered" evidence="3">
    <location>
        <begin position="373"/>
        <end position="458"/>
    </location>
</feature>
<dbReference type="PANTHER" id="PTHR43397:SF1">
    <property type="entry name" value="ERGOTHIONEINE BIOSYNTHESIS PROTEIN 1"/>
    <property type="match status" value="1"/>
</dbReference>
<dbReference type="NCBIfam" id="TIGR03438">
    <property type="entry name" value="egtD_ergothio"/>
    <property type="match status" value="1"/>
</dbReference>
<dbReference type="OrthoDB" id="5289726at2"/>
<name>A0A2S5TGP8_9GAMM</name>
<evidence type="ECO:0000259" key="4">
    <source>
        <dbReference type="Pfam" id="PF10017"/>
    </source>
</evidence>
<dbReference type="Pfam" id="PF20106">
    <property type="entry name" value="DUF6496"/>
    <property type="match status" value="1"/>
</dbReference>
<keyword evidence="6" id="KW-1185">Reference proteome</keyword>
<dbReference type="InterPro" id="IPR045468">
    <property type="entry name" value="DUF6496"/>
</dbReference>
<dbReference type="PANTHER" id="PTHR43397">
    <property type="entry name" value="ERGOTHIONEINE BIOSYNTHESIS PROTEIN 1"/>
    <property type="match status" value="1"/>
</dbReference>
<dbReference type="Pfam" id="PF10017">
    <property type="entry name" value="Methyltransf_33"/>
    <property type="match status" value="1"/>
</dbReference>
<dbReference type="EMBL" id="PSNW01000004">
    <property type="protein sequence ID" value="PPE74117.1"/>
    <property type="molecule type" value="Genomic_DNA"/>
</dbReference>
<dbReference type="GO" id="GO:0008168">
    <property type="term" value="F:methyltransferase activity"/>
    <property type="evidence" value="ECO:0007669"/>
    <property type="project" value="UniProtKB-KW"/>
</dbReference>
<dbReference type="SUPFAM" id="SSF53335">
    <property type="entry name" value="S-adenosyl-L-methionine-dependent methyltransferases"/>
    <property type="match status" value="1"/>
</dbReference>
<organism evidence="5 6">
    <name type="scientific">Solimonas fluminis</name>
    <dbReference type="NCBI Taxonomy" id="2086571"/>
    <lineage>
        <taxon>Bacteria</taxon>
        <taxon>Pseudomonadati</taxon>
        <taxon>Pseudomonadota</taxon>
        <taxon>Gammaproteobacteria</taxon>
        <taxon>Nevskiales</taxon>
        <taxon>Nevskiaceae</taxon>
        <taxon>Solimonas</taxon>
    </lineage>
</organism>
<keyword evidence="1 5" id="KW-0489">Methyltransferase</keyword>
<evidence type="ECO:0000256" key="1">
    <source>
        <dbReference type="ARBA" id="ARBA00022603"/>
    </source>
</evidence>
<evidence type="ECO:0000313" key="6">
    <source>
        <dbReference type="Proteomes" id="UP000238220"/>
    </source>
</evidence>
<evidence type="ECO:0000256" key="2">
    <source>
        <dbReference type="ARBA" id="ARBA00022679"/>
    </source>
</evidence>
<evidence type="ECO:0000313" key="5">
    <source>
        <dbReference type="EMBL" id="PPE74117.1"/>
    </source>
</evidence>
<proteinExistence type="predicted"/>
<reference evidence="5 6" key="1">
    <citation type="submission" date="2018-02" db="EMBL/GenBank/DDBJ databases">
        <title>Genome sequencing of Solimonas sp. HR-BB.</title>
        <authorList>
            <person name="Lee Y."/>
            <person name="Jeon C.O."/>
        </authorList>
    </citation>
    <scope>NUCLEOTIDE SEQUENCE [LARGE SCALE GENOMIC DNA]</scope>
    <source>
        <strain evidence="5 6">HR-BB</strain>
    </source>
</reference>
<sequence>MQPAGVARRLLRHAAQPLAAQLPKLLSAGGALAVQRPAAGEGHPVSDEELVRGGTASAPAVEFLEHPDLAEIVGDLSRPQKRLPTRLLYDERGSHLFERICETRDYYVTRAELEILSRDLDDIAGFAGAGAGVIEPGAGCGCKTRELLSALEDPRWYAPLDIDPSVLWRCREAIRQALPHLPLVPVCADFTQPWCHAGLPVAERRLLFFPGSTVGNFEPVQAQRLLGRFRDAAGPGGRLILGVDLRKNAATLRRAYDDGEGITASFNLNLLARLNREHGADFDTAAFEHLAVYDKALHRIEMHLRSRRDQWVRIGGCRFHFAAGETIHTESSHKYLPGGMVALAAAAGWQAQKLWMDPQRRFALMGFEAAPRKQPNTEVKEDNMAATKKSSGGRRYGKGAARTVASAMRRRKRGTLKSGPGGKGGTVRSRKQAIAIGLSEARRKGAKVPPKKAGGGSK</sequence>
<evidence type="ECO:0000256" key="3">
    <source>
        <dbReference type="SAM" id="MobiDB-lite"/>
    </source>
</evidence>
<dbReference type="AlphaFoldDB" id="A0A2S5TGP8"/>
<keyword evidence="2 5" id="KW-0808">Transferase</keyword>
<feature type="domain" description="Histidine-specific methyltransferase SAM-dependent" evidence="4">
    <location>
        <begin position="71"/>
        <end position="366"/>
    </location>
</feature>
<dbReference type="InterPro" id="IPR029063">
    <property type="entry name" value="SAM-dependent_MTases_sf"/>
</dbReference>